<dbReference type="InterPro" id="IPR052337">
    <property type="entry name" value="SAT4-like"/>
</dbReference>
<evidence type="ECO:0000313" key="9">
    <source>
        <dbReference type="Proteomes" id="UP000664203"/>
    </source>
</evidence>
<comment type="subcellular location">
    <subcellularLocation>
        <location evidence="1">Membrane</location>
        <topology evidence="1">Multi-pass membrane protein</topology>
    </subcellularLocation>
</comment>
<dbReference type="Pfam" id="PF20684">
    <property type="entry name" value="Fung_rhodopsin"/>
    <property type="match status" value="1"/>
</dbReference>
<feature type="transmembrane region" description="Helical" evidence="6">
    <location>
        <begin position="187"/>
        <end position="210"/>
    </location>
</feature>
<comment type="caution">
    <text evidence="8">The sequence shown here is derived from an EMBL/GenBank/DDBJ whole genome shotgun (WGS) entry which is preliminary data.</text>
</comment>
<gene>
    <name evidence="8" type="ORF">ALECFALPRED_008928</name>
</gene>
<dbReference type="EMBL" id="CAJPDR010000063">
    <property type="protein sequence ID" value="CAF9913635.1"/>
    <property type="molecule type" value="Genomic_DNA"/>
</dbReference>
<feature type="transmembrane region" description="Helical" evidence="6">
    <location>
        <begin position="146"/>
        <end position="167"/>
    </location>
</feature>
<dbReference type="PANTHER" id="PTHR33048">
    <property type="entry name" value="PTH11-LIKE INTEGRAL MEMBRANE PROTEIN (AFU_ORTHOLOGUE AFUA_5G11245)"/>
    <property type="match status" value="1"/>
</dbReference>
<dbReference type="Proteomes" id="UP000664203">
    <property type="component" value="Unassembled WGS sequence"/>
</dbReference>
<evidence type="ECO:0000256" key="6">
    <source>
        <dbReference type="SAM" id="Phobius"/>
    </source>
</evidence>
<dbReference type="InterPro" id="IPR049326">
    <property type="entry name" value="Rhodopsin_dom_fungi"/>
</dbReference>
<dbReference type="PANTHER" id="PTHR33048:SF47">
    <property type="entry name" value="INTEGRAL MEMBRANE PROTEIN-RELATED"/>
    <property type="match status" value="1"/>
</dbReference>
<keyword evidence="9" id="KW-1185">Reference proteome</keyword>
<evidence type="ECO:0000256" key="1">
    <source>
        <dbReference type="ARBA" id="ARBA00004141"/>
    </source>
</evidence>
<name>A0A8H3EXW3_9LECA</name>
<feature type="transmembrane region" description="Helical" evidence="6">
    <location>
        <begin position="222"/>
        <end position="242"/>
    </location>
</feature>
<dbReference type="OrthoDB" id="10017208at2759"/>
<keyword evidence="3 6" id="KW-1133">Transmembrane helix</keyword>
<accession>A0A8H3EXW3</accession>
<dbReference type="AlphaFoldDB" id="A0A8H3EXW3"/>
<sequence>MAPQQINWAIYNSLPPAEARYQLSHVNDSKDASTAAAYAICLPMAIIAIIMRFVSRRMGRTPYGADDWVIVVAFVLAVAFSTAANLCTFKYGAGRHEILMTDTDPLNFAKALFAAELSYPPTIAAVKISTLLLFGRIFPDRKLRRFLWAIGIFVSTYTAITTLTTIFQCRPIKGAWDPTLDADCIQIKLVYIVMGSMNVLTDFALLFAPLPQLWNLQIRRDTKIELIGIFSIGGFVTIVSIYRIFKLNSFSFLDPGWSDNDASIWSIVEISVAIVCASTITYRPLFNWVFRIHPSPSGSSAARMTRPGAIGKPYLRRKLTDSTPSKGGDVTVRMQALSPASTYGKPRMSGNGDGFYRMEDSVEI</sequence>
<feature type="transmembrane region" description="Helical" evidence="6">
    <location>
        <begin position="67"/>
        <end position="91"/>
    </location>
</feature>
<evidence type="ECO:0000256" key="5">
    <source>
        <dbReference type="ARBA" id="ARBA00038359"/>
    </source>
</evidence>
<evidence type="ECO:0000256" key="4">
    <source>
        <dbReference type="ARBA" id="ARBA00023136"/>
    </source>
</evidence>
<dbReference type="GO" id="GO:0016020">
    <property type="term" value="C:membrane"/>
    <property type="evidence" value="ECO:0007669"/>
    <property type="project" value="UniProtKB-SubCell"/>
</dbReference>
<reference evidence="8" key="1">
    <citation type="submission" date="2021-03" db="EMBL/GenBank/DDBJ databases">
        <authorList>
            <person name="Tagirdzhanova G."/>
        </authorList>
    </citation>
    <scope>NUCLEOTIDE SEQUENCE</scope>
</reference>
<organism evidence="8 9">
    <name type="scientific">Alectoria fallacina</name>
    <dbReference type="NCBI Taxonomy" id="1903189"/>
    <lineage>
        <taxon>Eukaryota</taxon>
        <taxon>Fungi</taxon>
        <taxon>Dikarya</taxon>
        <taxon>Ascomycota</taxon>
        <taxon>Pezizomycotina</taxon>
        <taxon>Lecanoromycetes</taxon>
        <taxon>OSLEUM clade</taxon>
        <taxon>Lecanoromycetidae</taxon>
        <taxon>Lecanorales</taxon>
        <taxon>Lecanorineae</taxon>
        <taxon>Parmeliaceae</taxon>
        <taxon>Alectoria</taxon>
    </lineage>
</organism>
<keyword evidence="2 6" id="KW-0812">Transmembrane</keyword>
<proteinExistence type="inferred from homology"/>
<evidence type="ECO:0000259" key="7">
    <source>
        <dbReference type="Pfam" id="PF20684"/>
    </source>
</evidence>
<protein>
    <recommendedName>
        <fullName evidence="7">Rhodopsin domain-containing protein</fullName>
    </recommendedName>
</protein>
<feature type="transmembrane region" description="Helical" evidence="6">
    <location>
        <begin position="35"/>
        <end position="55"/>
    </location>
</feature>
<comment type="similarity">
    <text evidence="5">Belongs to the SAT4 family.</text>
</comment>
<feature type="transmembrane region" description="Helical" evidence="6">
    <location>
        <begin position="111"/>
        <end position="134"/>
    </location>
</feature>
<evidence type="ECO:0000256" key="2">
    <source>
        <dbReference type="ARBA" id="ARBA00022692"/>
    </source>
</evidence>
<feature type="transmembrane region" description="Helical" evidence="6">
    <location>
        <begin position="262"/>
        <end position="282"/>
    </location>
</feature>
<feature type="domain" description="Rhodopsin" evidence="7">
    <location>
        <begin position="51"/>
        <end position="287"/>
    </location>
</feature>
<evidence type="ECO:0000256" key="3">
    <source>
        <dbReference type="ARBA" id="ARBA00022989"/>
    </source>
</evidence>
<keyword evidence="4 6" id="KW-0472">Membrane</keyword>
<evidence type="ECO:0000313" key="8">
    <source>
        <dbReference type="EMBL" id="CAF9913635.1"/>
    </source>
</evidence>